<dbReference type="InterPro" id="IPR029787">
    <property type="entry name" value="Nucleotide_cyclase"/>
</dbReference>
<gene>
    <name evidence="2" type="ORF">IAC80_00695</name>
</gene>
<proteinExistence type="predicted"/>
<sequence>MRDDIKTPDYYLENMPLAYCTVKVVKDKNGKASDLEIIYSNKAHRKMEGVQSDTLTGKRISQMFKEEYRKWMPYFADTASSGTAHTISHYMSRMDRHFLLCMYQLEEGICGCVFQDITPGYGSRDKTMQDHEKLDFLLGTTTDLVFEYNSRTDMLTLVGGGYSRGDRRMITGFPQGLFEEGILRRKDEARLRTEVDKLDGRRQNIQFDIQACLSGDGTYRWYTVNCSEYAERFTGYRCVVGWIKDIEQQRQNRKMLEKDAMYDSLTDIYNMKTGKDLVAEWIRQKKPSSSHIMFLMDLDNFKNVNDTYGHHRGDEVLQQFARIVKGVFRENDIVYRMGGDEFIGFTKNVSMPEQAVERIMKSLYQKMEKESGLGVSCSVGVFVTDRVCSYQHLYRMADQALYEAKRAGKNRYQIIREYEQPEETSP</sequence>
<dbReference type="InterPro" id="IPR000160">
    <property type="entry name" value="GGDEF_dom"/>
</dbReference>
<dbReference type="SMART" id="SM00267">
    <property type="entry name" value="GGDEF"/>
    <property type="match status" value="1"/>
</dbReference>
<accession>A0A9D1NXJ9</accession>
<dbReference type="InterPro" id="IPR050469">
    <property type="entry name" value="Diguanylate_Cyclase"/>
</dbReference>
<dbReference type="GO" id="GO:1902201">
    <property type="term" value="P:negative regulation of bacterial-type flagellum-dependent cell motility"/>
    <property type="evidence" value="ECO:0007669"/>
    <property type="project" value="TreeGrafter"/>
</dbReference>
<dbReference type="SUPFAM" id="SSF55073">
    <property type="entry name" value="Nucleotide cyclase"/>
    <property type="match status" value="1"/>
</dbReference>
<organism evidence="2 3">
    <name type="scientific">Candidatus Merdiplasma excrementigallinarum</name>
    <dbReference type="NCBI Taxonomy" id="2840864"/>
    <lineage>
        <taxon>Bacteria</taxon>
        <taxon>Bacillati</taxon>
        <taxon>Bacillota</taxon>
        <taxon>Clostridia</taxon>
        <taxon>Lachnospirales</taxon>
        <taxon>Lachnospiraceae</taxon>
        <taxon>Lachnospiraceae incertae sedis</taxon>
        <taxon>Candidatus Merdiplasma</taxon>
    </lineage>
</organism>
<name>A0A9D1NXJ9_9FIRM</name>
<evidence type="ECO:0000259" key="1">
    <source>
        <dbReference type="PROSITE" id="PS50887"/>
    </source>
</evidence>
<dbReference type="CDD" id="cd01949">
    <property type="entry name" value="GGDEF"/>
    <property type="match status" value="1"/>
</dbReference>
<dbReference type="GO" id="GO:0052621">
    <property type="term" value="F:diguanylate cyclase activity"/>
    <property type="evidence" value="ECO:0007669"/>
    <property type="project" value="TreeGrafter"/>
</dbReference>
<dbReference type="Gene3D" id="3.30.70.270">
    <property type="match status" value="1"/>
</dbReference>
<evidence type="ECO:0000313" key="3">
    <source>
        <dbReference type="Proteomes" id="UP000886889"/>
    </source>
</evidence>
<dbReference type="GO" id="GO:0005886">
    <property type="term" value="C:plasma membrane"/>
    <property type="evidence" value="ECO:0007669"/>
    <property type="project" value="TreeGrafter"/>
</dbReference>
<dbReference type="Pfam" id="PF13426">
    <property type="entry name" value="PAS_9"/>
    <property type="match status" value="1"/>
</dbReference>
<dbReference type="InterPro" id="IPR043128">
    <property type="entry name" value="Rev_trsase/Diguanyl_cyclase"/>
</dbReference>
<reference evidence="2" key="1">
    <citation type="submission" date="2020-10" db="EMBL/GenBank/DDBJ databases">
        <authorList>
            <person name="Gilroy R."/>
        </authorList>
    </citation>
    <scope>NUCLEOTIDE SEQUENCE</scope>
    <source>
        <strain evidence="2">ChiBcec6-7307</strain>
    </source>
</reference>
<dbReference type="EMBL" id="DVOS01000006">
    <property type="protein sequence ID" value="HIV22432.1"/>
    <property type="molecule type" value="Genomic_DNA"/>
</dbReference>
<evidence type="ECO:0000313" key="2">
    <source>
        <dbReference type="EMBL" id="HIV22432.1"/>
    </source>
</evidence>
<dbReference type="SUPFAM" id="SSF55785">
    <property type="entry name" value="PYP-like sensor domain (PAS domain)"/>
    <property type="match status" value="1"/>
</dbReference>
<dbReference type="PANTHER" id="PTHR45138:SF24">
    <property type="entry name" value="DIGUANYLATE CYCLASE DGCC-RELATED"/>
    <property type="match status" value="1"/>
</dbReference>
<dbReference type="GO" id="GO:0043709">
    <property type="term" value="P:cell adhesion involved in single-species biofilm formation"/>
    <property type="evidence" value="ECO:0007669"/>
    <property type="project" value="TreeGrafter"/>
</dbReference>
<feature type="domain" description="GGDEF" evidence="1">
    <location>
        <begin position="289"/>
        <end position="417"/>
    </location>
</feature>
<dbReference type="InterPro" id="IPR035965">
    <property type="entry name" value="PAS-like_dom_sf"/>
</dbReference>
<dbReference type="Pfam" id="PF00990">
    <property type="entry name" value="GGDEF"/>
    <property type="match status" value="1"/>
</dbReference>
<dbReference type="InterPro" id="IPR000014">
    <property type="entry name" value="PAS"/>
</dbReference>
<dbReference type="Proteomes" id="UP000886889">
    <property type="component" value="Unassembled WGS sequence"/>
</dbReference>
<dbReference type="AlphaFoldDB" id="A0A9D1NXJ9"/>
<dbReference type="Gene3D" id="3.30.450.20">
    <property type="entry name" value="PAS domain"/>
    <property type="match status" value="1"/>
</dbReference>
<comment type="caution">
    <text evidence="2">The sequence shown here is derived from an EMBL/GenBank/DDBJ whole genome shotgun (WGS) entry which is preliminary data.</text>
</comment>
<dbReference type="PANTHER" id="PTHR45138">
    <property type="entry name" value="REGULATORY COMPONENTS OF SENSORY TRANSDUCTION SYSTEM"/>
    <property type="match status" value="1"/>
</dbReference>
<dbReference type="PROSITE" id="PS50887">
    <property type="entry name" value="GGDEF"/>
    <property type="match status" value="1"/>
</dbReference>
<dbReference type="NCBIfam" id="TIGR00254">
    <property type="entry name" value="GGDEF"/>
    <property type="match status" value="1"/>
</dbReference>
<reference evidence="2" key="2">
    <citation type="journal article" date="2021" name="PeerJ">
        <title>Extensive microbial diversity within the chicken gut microbiome revealed by metagenomics and culture.</title>
        <authorList>
            <person name="Gilroy R."/>
            <person name="Ravi A."/>
            <person name="Getino M."/>
            <person name="Pursley I."/>
            <person name="Horton D.L."/>
            <person name="Alikhan N.F."/>
            <person name="Baker D."/>
            <person name="Gharbi K."/>
            <person name="Hall N."/>
            <person name="Watson M."/>
            <person name="Adriaenssens E.M."/>
            <person name="Foster-Nyarko E."/>
            <person name="Jarju S."/>
            <person name="Secka A."/>
            <person name="Antonio M."/>
            <person name="Oren A."/>
            <person name="Chaudhuri R.R."/>
            <person name="La Ragione R."/>
            <person name="Hildebrand F."/>
            <person name="Pallen M.J."/>
        </authorList>
    </citation>
    <scope>NUCLEOTIDE SEQUENCE</scope>
    <source>
        <strain evidence="2">ChiBcec6-7307</strain>
    </source>
</reference>
<protein>
    <submittedName>
        <fullName evidence="2">GGDEF domain-containing protein</fullName>
    </submittedName>
</protein>